<dbReference type="PANTHER" id="PTHR11481:SF64">
    <property type="entry name" value="FC RECEPTOR-LIKE PROTEIN 4"/>
    <property type="match status" value="1"/>
</dbReference>
<keyword evidence="2" id="KW-1015">Disulfide bond</keyword>
<evidence type="ECO:0000313" key="7">
    <source>
        <dbReference type="EMBL" id="KAA8581714.1"/>
    </source>
</evidence>
<evidence type="ECO:0000259" key="6">
    <source>
        <dbReference type="PROSITE" id="PS50835"/>
    </source>
</evidence>
<dbReference type="GO" id="GO:0007166">
    <property type="term" value="P:cell surface receptor signaling pathway"/>
    <property type="evidence" value="ECO:0007669"/>
    <property type="project" value="TreeGrafter"/>
</dbReference>
<keyword evidence="4" id="KW-0812">Transmembrane</keyword>
<evidence type="ECO:0000256" key="2">
    <source>
        <dbReference type="ARBA" id="ARBA00023157"/>
    </source>
</evidence>
<dbReference type="InterPro" id="IPR036179">
    <property type="entry name" value="Ig-like_dom_sf"/>
</dbReference>
<feature type="chain" id="PRO_5023892986" description="Ig-like domain-containing protein" evidence="5">
    <location>
        <begin position="33"/>
        <end position="564"/>
    </location>
</feature>
<dbReference type="GO" id="GO:0004888">
    <property type="term" value="F:transmembrane signaling receptor activity"/>
    <property type="evidence" value="ECO:0007669"/>
    <property type="project" value="TreeGrafter"/>
</dbReference>
<feature type="domain" description="Ig-like" evidence="6">
    <location>
        <begin position="36"/>
        <end position="112"/>
    </location>
</feature>
<dbReference type="PANTHER" id="PTHR11481">
    <property type="entry name" value="IMMUNOGLOBULIN FC RECEPTOR"/>
    <property type="match status" value="1"/>
</dbReference>
<name>A0A5J5CIS6_9PERO</name>
<dbReference type="AlphaFoldDB" id="A0A5J5CIS6"/>
<dbReference type="InterPro" id="IPR013783">
    <property type="entry name" value="Ig-like_fold"/>
</dbReference>
<dbReference type="GO" id="GO:0009897">
    <property type="term" value="C:external side of plasma membrane"/>
    <property type="evidence" value="ECO:0007669"/>
    <property type="project" value="TreeGrafter"/>
</dbReference>
<proteinExistence type="predicted"/>
<dbReference type="SUPFAM" id="SSF48726">
    <property type="entry name" value="Immunoglobulin"/>
    <property type="match status" value="3"/>
</dbReference>
<protein>
    <recommendedName>
        <fullName evidence="6">Ig-like domain-containing protein</fullName>
    </recommendedName>
</protein>
<organism evidence="7 8">
    <name type="scientific">Etheostoma spectabile</name>
    <name type="common">orangethroat darter</name>
    <dbReference type="NCBI Taxonomy" id="54343"/>
    <lineage>
        <taxon>Eukaryota</taxon>
        <taxon>Metazoa</taxon>
        <taxon>Chordata</taxon>
        <taxon>Craniata</taxon>
        <taxon>Vertebrata</taxon>
        <taxon>Euteleostomi</taxon>
        <taxon>Actinopterygii</taxon>
        <taxon>Neopterygii</taxon>
        <taxon>Teleostei</taxon>
        <taxon>Neoteleostei</taxon>
        <taxon>Acanthomorphata</taxon>
        <taxon>Eupercaria</taxon>
        <taxon>Perciformes</taxon>
        <taxon>Percoidei</taxon>
        <taxon>Percidae</taxon>
        <taxon>Etheostomatinae</taxon>
        <taxon>Etheostoma</taxon>
    </lineage>
</organism>
<dbReference type="GO" id="GO:0006955">
    <property type="term" value="P:immune response"/>
    <property type="evidence" value="ECO:0007669"/>
    <property type="project" value="TreeGrafter"/>
</dbReference>
<gene>
    <name evidence="7" type="ORF">FQN60_003295</name>
</gene>
<feature type="transmembrane region" description="Helical" evidence="4">
    <location>
        <begin position="369"/>
        <end position="394"/>
    </location>
</feature>
<dbReference type="Proteomes" id="UP000327493">
    <property type="component" value="Chromosome 21"/>
</dbReference>
<dbReference type="InterPro" id="IPR003599">
    <property type="entry name" value="Ig_sub"/>
</dbReference>
<dbReference type="Pfam" id="PF13895">
    <property type="entry name" value="Ig_2"/>
    <property type="match status" value="1"/>
</dbReference>
<comment type="caution">
    <text evidence="7">The sequence shown here is derived from an EMBL/GenBank/DDBJ whole genome shotgun (WGS) entry which is preliminary data.</text>
</comment>
<keyword evidence="4" id="KW-0472">Membrane</keyword>
<feature type="compositionally biased region" description="Basic and acidic residues" evidence="3">
    <location>
        <begin position="422"/>
        <end position="455"/>
    </location>
</feature>
<evidence type="ECO:0000256" key="3">
    <source>
        <dbReference type="SAM" id="MobiDB-lite"/>
    </source>
</evidence>
<dbReference type="PROSITE" id="PS50835">
    <property type="entry name" value="IG_LIKE"/>
    <property type="match status" value="2"/>
</dbReference>
<sequence>MTVSVASAVIKRAMRGVQHLLLLAVFALLARCQQKPQAKVSMSPILKQIFSGDLFFLKCDSSTSGSNVTWYINNTIQTMTNDTWKIRVATPKNSGSYQCKSGSNMQMSDAFSLKVLDYFPSASLTIKTGQPVVRPGDSVVLQLEHEDGLQGWKCFVHRAGKTMMIQLRLLNDNVSVFQPKRLTIPETIFWCSDTKKQRRKKDVSLEMYTLPAVVGDSLILKCLAWGTDDINRTIFYKNNAVIQDGIGYTYKISFVKESARGSYKCEATFTHKARTEGPPYDVVSDDQDMFIHAPAMKAFLSANYGLSCSCPLCPNNISYHWYYKNNGQPWALLTSRQGFITPKETGTYACRAVWNDGRSSLSSDQVPKFNLTVVVIVLVMVVLVLVAGFIFIWYKKRHATGRIYEDMPMKSQGEYEMLQKGGQKEGEYDTLHPEAPGRQKKEGEYESLKKEEMTEGEYHTVRMEGAVGGEGGYEALKKEGRKEEVYHTLGMEGAAGEGGGYEALKKKGREEGVYHTLGMEGAAEEGGGYEALKKEGRKEGVYHTLGMEGAAGEVSEEVEKKDKE</sequence>
<dbReference type="EMBL" id="VOFY01000021">
    <property type="protein sequence ID" value="KAA8581714.1"/>
    <property type="molecule type" value="Genomic_DNA"/>
</dbReference>
<dbReference type="Gene3D" id="2.60.40.10">
    <property type="entry name" value="Immunoglobulins"/>
    <property type="match status" value="2"/>
</dbReference>
<reference evidence="7 8" key="1">
    <citation type="submission" date="2019-08" db="EMBL/GenBank/DDBJ databases">
        <title>A chromosome-level genome assembly, high-density linkage maps, and genome scans reveal the genomic architecture of hybrid incompatibilities underlying speciation via character displacement in darters (Percidae: Etheostominae).</title>
        <authorList>
            <person name="Moran R.L."/>
            <person name="Catchen J.M."/>
            <person name="Fuller R.C."/>
        </authorList>
    </citation>
    <scope>NUCLEOTIDE SEQUENCE [LARGE SCALE GENOMIC DNA]</scope>
    <source>
        <strain evidence="7">EspeVRDwgs_2016</strain>
        <tissue evidence="7">Muscle</tissue>
    </source>
</reference>
<evidence type="ECO:0000256" key="1">
    <source>
        <dbReference type="ARBA" id="ARBA00022729"/>
    </source>
</evidence>
<evidence type="ECO:0000313" key="8">
    <source>
        <dbReference type="Proteomes" id="UP000327493"/>
    </source>
</evidence>
<dbReference type="SMART" id="SM00409">
    <property type="entry name" value="IG"/>
    <property type="match status" value="3"/>
</dbReference>
<keyword evidence="8" id="KW-1185">Reference proteome</keyword>
<accession>A0A5J5CIS6</accession>
<feature type="region of interest" description="Disordered" evidence="3">
    <location>
        <begin position="419"/>
        <end position="455"/>
    </location>
</feature>
<keyword evidence="1 5" id="KW-0732">Signal</keyword>
<evidence type="ECO:0000256" key="4">
    <source>
        <dbReference type="SAM" id="Phobius"/>
    </source>
</evidence>
<feature type="domain" description="Ig-like" evidence="6">
    <location>
        <begin position="278"/>
        <end position="362"/>
    </location>
</feature>
<evidence type="ECO:0000256" key="5">
    <source>
        <dbReference type="SAM" id="SignalP"/>
    </source>
</evidence>
<dbReference type="InterPro" id="IPR050488">
    <property type="entry name" value="Ig_Fc_receptor"/>
</dbReference>
<dbReference type="InterPro" id="IPR007110">
    <property type="entry name" value="Ig-like_dom"/>
</dbReference>
<keyword evidence="4" id="KW-1133">Transmembrane helix</keyword>
<feature type="signal peptide" evidence="5">
    <location>
        <begin position="1"/>
        <end position="32"/>
    </location>
</feature>